<dbReference type="Gene3D" id="3.40.1740.10">
    <property type="entry name" value="VC0467-like"/>
    <property type="match status" value="1"/>
</dbReference>
<keyword evidence="2" id="KW-1185">Reference proteome</keyword>
<sequence>MPNNHKYSRNLMKHFKTSLNRPLQHWSRVNWYYGGTESIQSQETFCKGVDGLEIVQVLHPFKKIPGSKKLLKDVYIGGKFKDLSERLSKKEIDESQILMLMGCTVWNNGQLQKELEQGHWYLAKTSKNILLNPAKDDTMWYDALKSIGGDQSELTK</sequence>
<proteinExistence type="predicted"/>
<dbReference type="Pfam" id="PF02622">
    <property type="entry name" value="DUF179"/>
    <property type="match status" value="1"/>
</dbReference>
<dbReference type="OrthoDB" id="272750at2759"/>
<dbReference type="AlphaFoldDB" id="A0A152A4Y7"/>
<name>A0A152A4Y7_TIELA</name>
<dbReference type="Proteomes" id="UP000076078">
    <property type="component" value="Unassembled WGS sequence"/>
</dbReference>
<dbReference type="InterPro" id="IPR003774">
    <property type="entry name" value="AlgH-like"/>
</dbReference>
<dbReference type="SUPFAM" id="SSF143456">
    <property type="entry name" value="VC0467-like"/>
    <property type="match status" value="1"/>
</dbReference>
<accession>A0A152A4Y7</accession>
<evidence type="ECO:0000313" key="1">
    <source>
        <dbReference type="EMBL" id="KYR01303.1"/>
    </source>
</evidence>
<reference evidence="1 2" key="1">
    <citation type="submission" date="2015-12" db="EMBL/GenBank/DDBJ databases">
        <title>Dictyostelia acquired genes for synthesis and detection of signals that induce cell-type specialization by lateral gene transfer from prokaryotes.</title>
        <authorList>
            <person name="Gloeckner G."/>
            <person name="Schaap P."/>
        </authorList>
    </citation>
    <scope>NUCLEOTIDE SEQUENCE [LARGE SCALE GENOMIC DNA]</scope>
    <source>
        <strain evidence="1 2">TK</strain>
    </source>
</reference>
<protein>
    <submittedName>
        <fullName evidence="1">Uncharacterized protein</fullName>
    </submittedName>
</protein>
<comment type="caution">
    <text evidence="1">The sequence shown here is derived from an EMBL/GenBank/DDBJ whole genome shotgun (WGS) entry which is preliminary data.</text>
</comment>
<dbReference type="InParanoid" id="A0A152A4Y7"/>
<dbReference type="STRING" id="361077.A0A152A4Y7"/>
<dbReference type="PANTHER" id="PTHR31984">
    <property type="entry name" value="TRANSPORTER, PUTATIVE (DUF179)-RELATED"/>
    <property type="match status" value="1"/>
</dbReference>
<dbReference type="EMBL" id="LODT01000010">
    <property type="protein sequence ID" value="KYR01303.1"/>
    <property type="molecule type" value="Genomic_DNA"/>
</dbReference>
<evidence type="ECO:0000313" key="2">
    <source>
        <dbReference type="Proteomes" id="UP000076078"/>
    </source>
</evidence>
<dbReference type="PANTHER" id="PTHR31984:SF17">
    <property type="entry name" value="TRANSCRIPTIONAL REGULATOR"/>
    <property type="match status" value="1"/>
</dbReference>
<organism evidence="1 2">
    <name type="scientific">Tieghemostelium lacteum</name>
    <name type="common">Slime mold</name>
    <name type="synonym">Dictyostelium lacteum</name>
    <dbReference type="NCBI Taxonomy" id="361077"/>
    <lineage>
        <taxon>Eukaryota</taxon>
        <taxon>Amoebozoa</taxon>
        <taxon>Evosea</taxon>
        <taxon>Eumycetozoa</taxon>
        <taxon>Dictyostelia</taxon>
        <taxon>Dictyosteliales</taxon>
        <taxon>Raperosteliaceae</taxon>
        <taxon>Tieghemostelium</taxon>
    </lineage>
</organism>
<gene>
    <name evidence="1" type="ORF">DLAC_02023</name>
</gene>